<evidence type="ECO:0000313" key="4">
    <source>
        <dbReference type="EMBL" id="KAJ3650161.1"/>
    </source>
</evidence>
<proteinExistence type="predicted"/>
<dbReference type="Pfam" id="PF05225">
    <property type="entry name" value="HTH_psq"/>
    <property type="match status" value="1"/>
</dbReference>
<evidence type="ECO:0000259" key="3">
    <source>
        <dbReference type="PROSITE" id="PS50960"/>
    </source>
</evidence>
<dbReference type="InterPro" id="IPR009057">
    <property type="entry name" value="Homeodomain-like_sf"/>
</dbReference>
<comment type="subcellular location">
    <subcellularLocation>
        <location evidence="1 2">Nucleus</location>
    </subcellularLocation>
</comment>
<dbReference type="GO" id="GO:0003677">
    <property type="term" value="F:DNA binding"/>
    <property type="evidence" value="ECO:0007669"/>
    <property type="project" value="UniProtKB-UniRule"/>
</dbReference>
<reference evidence="4" key="1">
    <citation type="journal article" date="2023" name="G3 (Bethesda)">
        <title>Whole genome assemblies of Zophobas morio and Tenebrio molitor.</title>
        <authorList>
            <person name="Kaur S."/>
            <person name="Stinson S.A."/>
            <person name="diCenzo G.C."/>
        </authorList>
    </citation>
    <scope>NUCLEOTIDE SEQUENCE</scope>
    <source>
        <strain evidence="4">QUZm001</strain>
    </source>
</reference>
<sequence length="102" mass="11641">MPKNYQRKTQRQSWAQASMLGAINAVLSGTMGYLKASKSYNVPQSTLEDRVKKARQEASLEEASKKGMGRYKTVFSDEQENELVEYILLLESRLFGLTFKEL</sequence>
<evidence type="ECO:0000313" key="5">
    <source>
        <dbReference type="Proteomes" id="UP001168821"/>
    </source>
</evidence>
<dbReference type="Proteomes" id="UP001168821">
    <property type="component" value="Unassembled WGS sequence"/>
</dbReference>
<keyword evidence="2" id="KW-0539">Nucleus</keyword>
<feature type="DNA-binding region" description="H-T-H motif" evidence="2">
    <location>
        <begin position="33"/>
        <end position="53"/>
    </location>
</feature>
<accession>A0AA38I721</accession>
<comment type="caution">
    <text evidence="4">The sequence shown here is derived from an EMBL/GenBank/DDBJ whole genome shotgun (WGS) entry which is preliminary data.</text>
</comment>
<organism evidence="4 5">
    <name type="scientific">Zophobas morio</name>
    <dbReference type="NCBI Taxonomy" id="2755281"/>
    <lineage>
        <taxon>Eukaryota</taxon>
        <taxon>Metazoa</taxon>
        <taxon>Ecdysozoa</taxon>
        <taxon>Arthropoda</taxon>
        <taxon>Hexapoda</taxon>
        <taxon>Insecta</taxon>
        <taxon>Pterygota</taxon>
        <taxon>Neoptera</taxon>
        <taxon>Endopterygota</taxon>
        <taxon>Coleoptera</taxon>
        <taxon>Polyphaga</taxon>
        <taxon>Cucujiformia</taxon>
        <taxon>Tenebrionidae</taxon>
        <taxon>Zophobas</taxon>
    </lineage>
</organism>
<dbReference type="SUPFAM" id="SSF46689">
    <property type="entry name" value="Homeodomain-like"/>
    <property type="match status" value="1"/>
</dbReference>
<keyword evidence="2" id="KW-0238">DNA-binding</keyword>
<dbReference type="AlphaFoldDB" id="A0AA38I721"/>
<protein>
    <recommendedName>
        <fullName evidence="3">HTH psq-type domain-containing protein</fullName>
    </recommendedName>
</protein>
<dbReference type="Gene3D" id="1.10.10.60">
    <property type="entry name" value="Homeodomain-like"/>
    <property type="match status" value="1"/>
</dbReference>
<dbReference type="GO" id="GO:0005634">
    <property type="term" value="C:nucleus"/>
    <property type="evidence" value="ECO:0007669"/>
    <property type="project" value="UniProtKB-SubCell"/>
</dbReference>
<name>A0AA38I721_9CUCU</name>
<dbReference type="InterPro" id="IPR007889">
    <property type="entry name" value="HTH_Psq"/>
</dbReference>
<evidence type="ECO:0000256" key="2">
    <source>
        <dbReference type="PROSITE-ProRule" id="PRU00320"/>
    </source>
</evidence>
<feature type="domain" description="HTH psq-type" evidence="3">
    <location>
        <begin position="1"/>
        <end position="57"/>
    </location>
</feature>
<keyword evidence="5" id="KW-1185">Reference proteome</keyword>
<dbReference type="EMBL" id="JALNTZ010000006">
    <property type="protein sequence ID" value="KAJ3650161.1"/>
    <property type="molecule type" value="Genomic_DNA"/>
</dbReference>
<dbReference type="PROSITE" id="PS50960">
    <property type="entry name" value="HTH_PSQ"/>
    <property type="match status" value="1"/>
</dbReference>
<evidence type="ECO:0000256" key="1">
    <source>
        <dbReference type="ARBA" id="ARBA00004123"/>
    </source>
</evidence>
<gene>
    <name evidence="4" type="ORF">Zmor_021866</name>
</gene>